<evidence type="ECO:0000313" key="3">
    <source>
        <dbReference type="EMBL" id="KIY46984.1"/>
    </source>
</evidence>
<sequence>MRPALDQPSQTRPKTQQKVRSRAAAERHEALDQAVTDWISHIHAEAKQLGEKFHLQGRWFLDKLYYGGQDLIHSRPSGNAYNMFYHNKAKELRELGIELPPGGVVTLHNEYDEEYEALSKEQRAELVESLKEDKASQAHSRKQTTPAKTQDFVASCKVLADVFRGMKRRIGVDGFMIAISNDVGFEPKPFIYFSEEEIEKYMAMAVKKWDSPRVAALVQAFASAGCDVASECDHSSTAYLR</sequence>
<dbReference type="EMBL" id="KN882019">
    <property type="protein sequence ID" value="KIY46984.1"/>
    <property type="molecule type" value="Genomic_DNA"/>
</dbReference>
<feature type="domain" description="HMG box" evidence="2">
    <location>
        <begin position="75"/>
        <end position="139"/>
    </location>
</feature>
<evidence type="ECO:0000259" key="2">
    <source>
        <dbReference type="Pfam" id="PF09011"/>
    </source>
</evidence>
<dbReference type="OrthoDB" id="2993529at2759"/>
<name>A0A0D7A9C4_9AGAR</name>
<keyword evidence="4" id="KW-1185">Reference proteome</keyword>
<evidence type="ECO:0000313" key="4">
    <source>
        <dbReference type="Proteomes" id="UP000054144"/>
    </source>
</evidence>
<protein>
    <recommendedName>
        <fullName evidence="2">HMG box domain-containing protein</fullName>
    </recommendedName>
</protein>
<feature type="region of interest" description="Disordered" evidence="1">
    <location>
        <begin position="1"/>
        <end position="24"/>
    </location>
</feature>
<dbReference type="Pfam" id="PF09011">
    <property type="entry name" value="HMG_box_2"/>
    <property type="match status" value="1"/>
</dbReference>
<dbReference type="InterPro" id="IPR009071">
    <property type="entry name" value="HMG_box_dom"/>
</dbReference>
<organism evidence="3 4">
    <name type="scientific">Fistulina hepatica ATCC 64428</name>
    <dbReference type="NCBI Taxonomy" id="1128425"/>
    <lineage>
        <taxon>Eukaryota</taxon>
        <taxon>Fungi</taxon>
        <taxon>Dikarya</taxon>
        <taxon>Basidiomycota</taxon>
        <taxon>Agaricomycotina</taxon>
        <taxon>Agaricomycetes</taxon>
        <taxon>Agaricomycetidae</taxon>
        <taxon>Agaricales</taxon>
        <taxon>Fistulinaceae</taxon>
        <taxon>Fistulina</taxon>
    </lineage>
</organism>
<dbReference type="Proteomes" id="UP000054144">
    <property type="component" value="Unassembled WGS sequence"/>
</dbReference>
<reference evidence="3 4" key="1">
    <citation type="journal article" date="2015" name="Fungal Genet. Biol.">
        <title>Evolution of novel wood decay mechanisms in Agaricales revealed by the genome sequences of Fistulina hepatica and Cylindrobasidium torrendii.</title>
        <authorList>
            <person name="Floudas D."/>
            <person name="Held B.W."/>
            <person name="Riley R."/>
            <person name="Nagy L.G."/>
            <person name="Koehler G."/>
            <person name="Ransdell A.S."/>
            <person name="Younus H."/>
            <person name="Chow J."/>
            <person name="Chiniquy J."/>
            <person name="Lipzen A."/>
            <person name="Tritt A."/>
            <person name="Sun H."/>
            <person name="Haridas S."/>
            <person name="LaButti K."/>
            <person name="Ohm R.A."/>
            <person name="Kues U."/>
            <person name="Blanchette R.A."/>
            <person name="Grigoriev I.V."/>
            <person name="Minto R.E."/>
            <person name="Hibbett D.S."/>
        </authorList>
    </citation>
    <scope>NUCLEOTIDE SEQUENCE [LARGE SCALE GENOMIC DNA]</scope>
    <source>
        <strain evidence="3 4">ATCC 64428</strain>
    </source>
</reference>
<gene>
    <name evidence="3" type="ORF">FISHEDRAFT_46248</name>
</gene>
<evidence type="ECO:0000256" key="1">
    <source>
        <dbReference type="SAM" id="MobiDB-lite"/>
    </source>
</evidence>
<dbReference type="AlphaFoldDB" id="A0A0D7A9C4"/>
<accession>A0A0D7A9C4</accession>
<proteinExistence type="predicted"/>